<keyword evidence="2" id="KW-0472">Membrane</keyword>
<dbReference type="EMBL" id="LUEZ02000054">
    <property type="protein sequence ID" value="RDB21599.1"/>
    <property type="molecule type" value="Genomic_DNA"/>
</dbReference>
<feature type="transmembrane region" description="Helical" evidence="2">
    <location>
        <begin position="231"/>
        <end position="250"/>
    </location>
</feature>
<evidence type="ECO:0000256" key="2">
    <source>
        <dbReference type="SAM" id="Phobius"/>
    </source>
</evidence>
<keyword evidence="2" id="KW-1133">Transmembrane helix</keyword>
<protein>
    <submittedName>
        <fullName evidence="3">Uncharacterized protein</fullName>
    </submittedName>
</protein>
<feature type="transmembrane region" description="Helical" evidence="2">
    <location>
        <begin position="183"/>
        <end position="210"/>
    </location>
</feature>
<evidence type="ECO:0000256" key="1">
    <source>
        <dbReference type="SAM" id="MobiDB-lite"/>
    </source>
</evidence>
<name>A0A369JHD7_HYPMA</name>
<feature type="transmembrane region" description="Helical" evidence="2">
    <location>
        <begin position="262"/>
        <end position="280"/>
    </location>
</feature>
<dbReference type="AlphaFoldDB" id="A0A369JHD7"/>
<evidence type="ECO:0000313" key="3">
    <source>
        <dbReference type="EMBL" id="RDB21599.1"/>
    </source>
</evidence>
<evidence type="ECO:0000313" key="4">
    <source>
        <dbReference type="Proteomes" id="UP000076154"/>
    </source>
</evidence>
<feature type="region of interest" description="Disordered" evidence="1">
    <location>
        <begin position="364"/>
        <end position="485"/>
    </location>
</feature>
<keyword evidence="2" id="KW-0812">Transmembrane</keyword>
<dbReference type="OrthoDB" id="3235847at2759"/>
<keyword evidence="4" id="KW-1185">Reference proteome</keyword>
<feature type="transmembrane region" description="Helical" evidence="2">
    <location>
        <begin position="143"/>
        <end position="163"/>
    </location>
</feature>
<feature type="compositionally biased region" description="Low complexity" evidence="1">
    <location>
        <begin position="442"/>
        <end position="461"/>
    </location>
</feature>
<organism evidence="3 4">
    <name type="scientific">Hypsizygus marmoreus</name>
    <name type="common">White beech mushroom</name>
    <name type="synonym">Agaricus marmoreus</name>
    <dbReference type="NCBI Taxonomy" id="39966"/>
    <lineage>
        <taxon>Eukaryota</taxon>
        <taxon>Fungi</taxon>
        <taxon>Dikarya</taxon>
        <taxon>Basidiomycota</taxon>
        <taxon>Agaricomycotina</taxon>
        <taxon>Agaricomycetes</taxon>
        <taxon>Agaricomycetidae</taxon>
        <taxon>Agaricales</taxon>
        <taxon>Tricholomatineae</taxon>
        <taxon>Lyophyllaceae</taxon>
        <taxon>Hypsizygus</taxon>
    </lineage>
</organism>
<gene>
    <name evidence="3" type="ORF">Hypma_011207</name>
</gene>
<proteinExistence type="predicted"/>
<feature type="transmembrane region" description="Helical" evidence="2">
    <location>
        <begin position="32"/>
        <end position="57"/>
    </location>
</feature>
<dbReference type="Proteomes" id="UP000076154">
    <property type="component" value="Unassembled WGS sequence"/>
</dbReference>
<feature type="compositionally biased region" description="Basic and acidic residues" evidence="1">
    <location>
        <begin position="476"/>
        <end position="485"/>
    </location>
</feature>
<feature type="transmembrane region" description="Helical" evidence="2">
    <location>
        <begin position="78"/>
        <end position="104"/>
    </location>
</feature>
<comment type="caution">
    <text evidence="3">The sequence shown here is derived from an EMBL/GenBank/DDBJ whole genome shotgun (WGS) entry which is preliminary data.</text>
</comment>
<dbReference type="InParanoid" id="A0A369JHD7"/>
<accession>A0A369JHD7</accession>
<feature type="transmembrane region" description="Helical" evidence="2">
    <location>
        <begin position="110"/>
        <end position="131"/>
    </location>
</feature>
<reference evidence="3" key="1">
    <citation type="submission" date="2018-04" db="EMBL/GenBank/DDBJ databases">
        <title>Whole genome sequencing of Hypsizygus marmoreus.</title>
        <authorList>
            <person name="Choi I.-G."/>
            <person name="Min B."/>
            <person name="Kim J.-G."/>
            <person name="Kim S."/>
            <person name="Oh Y.-L."/>
            <person name="Kong W.-S."/>
            <person name="Park H."/>
            <person name="Jeong J."/>
            <person name="Song E.-S."/>
        </authorList>
    </citation>
    <scope>NUCLEOTIDE SEQUENCE [LARGE SCALE GENOMIC DNA]</scope>
    <source>
        <strain evidence="3">51987-8</strain>
    </source>
</reference>
<sequence length="485" mass="52100">MSTPSPDLPPFEDGPNIALIPLPPGLTPEQFFALQSSLVSISITAAIAFGIVVWDYFYLLPDEYNFYQKAKKAEWRTLVPWSFMVLRCSGIMSILATLCISSFQSDHCEVGLAIAQWAAVVVTATSGIAFGYRVMSLWRTQRIVVATIVALTYIIMIGAWIAVASQYRARTGPSTPFASNCQILPFVPWAPASHASSALFNVTMLILVVLKFVDQRAQKSVSGFLAYRESLTHVVLATGASVTALVLQLLAPEYQLVKRIVLPYATLITATMGARVFLALRVAAVRAYPASSAVTPSQGNAGGMEFRLTATTGPHKTGNNVDKVAYVMGAATPVLTSKPALIAENSDSFISEVKTPPNPYTSFPSPAYKYSTPSPSSAFDSPPLPSSRSPRSLPLPPHESPRMPSANLTQPLDLSIDSGGRYPTAPLAPSPYTTFPSPPSQPSDIPRSSSSLDSSTPLLKSKFSMPSLVGAKKGKKDKEYQSGWV</sequence>